<dbReference type="OrthoDB" id="5869010at2759"/>
<reference evidence="5" key="2">
    <citation type="submission" date="2019-09" db="UniProtKB">
        <authorList>
            <consortium name="WormBaseParasite"/>
        </authorList>
    </citation>
    <scope>IDENTIFICATION</scope>
</reference>
<reference evidence="3 4" key="1">
    <citation type="submission" date="2018-11" db="EMBL/GenBank/DDBJ databases">
        <authorList>
            <consortium name="Pathogen Informatics"/>
        </authorList>
    </citation>
    <scope>NUCLEOTIDE SEQUENCE [LARGE SCALE GENOMIC DNA]</scope>
</reference>
<dbReference type="PANTHER" id="PTHR21662:SF29">
    <property type="entry name" value="RECEPTOR L-DOMAIN DOMAIN-CONTAINING PROTEIN"/>
    <property type="match status" value="1"/>
</dbReference>
<evidence type="ECO:0000313" key="3">
    <source>
        <dbReference type="EMBL" id="VDO19667.1"/>
    </source>
</evidence>
<evidence type="ECO:0000313" key="5">
    <source>
        <dbReference type="WBParaSite" id="HPBE_0000128401-mRNA-1"/>
    </source>
</evidence>
<protein>
    <submittedName>
        <fullName evidence="5">Recep_L_domain domain-containing protein</fullName>
    </submittedName>
</protein>
<dbReference type="Pfam" id="PF01030">
    <property type="entry name" value="Recep_L_domain"/>
    <property type="match status" value="1"/>
</dbReference>
<organism evidence="4 5">
    <name type="scientific">Heligmosomoides polygyrus</name>
    <name type="common">Parasitic roundworm</name>
    <dbReference type="NCBI Taxonomy" id="6339"/>
    <lineage>
        <taxon>Eukaryota</taxon>
        <taxon>Metazoa</taxon>
        <taxon>Ecdysozoa</taxon>
        <taxon>Nematoda</taxon>
        <taxon>Chromadorea</taxon>
        <taxon>Rhabditida</taxon>
        <taxon>Rhabditina</taxon>
        <taxon>Rhabditomorpha</taxon>
        <taxon>Strongyloidea</taxon>
        <taxon>Heligmosomidae</taxon>
        <taxon>Heligmosomoides</taxon>
    </lineage>
</organism>
<dbReference type="WBParaSite" id="HPBE_0000128401-mRNA-1">
    <property type="protein sequence ID" value="HPBE_0000128401-mRNA-1"/>
    <property type="gene ID" value="HPBE_0000128401"/>
</dbReference>
<dbReference type="PANTHER" id="PTHR21662">
    <property type="entry name" value="RECEPTOR PROTEIN-TYROSINE KINASE"/>
    <property type="match status" value="1"/>
</dbReference>
<dbReference type="AlphaFoldDB" id="A0A183F542"/>
<dbReference type="InterPro" id="IPR000494">
    <property type="entry name" value="Rcpt_L-dom"/>
</dbReference>
<dbReference type="InterPro" id="IPR036941">
    <property type="entry name" value="Rcpt_L-dom_sf"/>
</dbReference>
<keyword evidence="1" id="KW-0812">Transmembrane</keyword>
<feature type="domain" description="Receptor L-domain" evidence="2">
    <location>
        <begin position="13"/>
        <end position="99"/>
    </location>
</feature>
<dbReference type="EMBL" id="UZAH01001332">
    <property type="protein sequence ID" value="VDO19667.1"/>
    <property type="molecule type" value="Genomic_DNA"/>
</dbReference>
<keyword evidence="4" id="KW-1185">Reference proteome</keyword>
<dbReference type="Proteomes" id="UP000050761">
    <property type="component" value="Unassembled WGS sequence"/>
</dbReference>
<dbReference type="Gene3D" id="3.80.20.20">
    <property type="entry name" value="Receptor L-domain"/>
    <property type="match status" value="1"/>
</dbReference>
<sequence length="241" mass="27303">MEDYHAMVTAERPSRLDNLDGVEVINGSLRISATKGLGDFSMEKLREITTEDEGPAIQISGNSGLRSLSFPALRRIDSPDDIKVTIVNNPKLGMKRVEVEAMYRLADGKRHTNIEFKDTSSLYDRVMEYKMFIIMVILILLIILLLALITAFLMATYIKRRREFTKDGFPTPPYRLDKDSKKILTGWVNEIISKNPLIWRCSDREVIWSYQKSDGTRSFGMVAMSVPPRGATGNCSLCELS</sequence>
<proteinExistence type="predicted"/>
<gene>
    <name evidence="3" type="ORF">HPBE_LOCUS1285</name>
</gene>
<dbReference type="SUPFAM" id="SSF52058">
    <property type="entry name" value="L domain-like"/>
    <property type="match status" value="1"/>
</dbReference>
<name>A0A183F542_HELPZ</name>
<dbReference type="InterPro" id="IPR053079">
    <property type="entry name" value="SPS2_domain"/>
</dbReference>
<keyword evidence="1" id="KW-0472">Membrane</keyword>
<evidence type="ECO:0000259" key="2">
    <source>
        <dbReference type="Pfam" id="PF01030"/>
    </source>
</evidence>
<accession>A0A183F542</accession>
<accession>A0A3P7UBL4</accession>
<feature type="transmembrane region" description="Helical" evidence="1">
    <location>
        <begin position="131"/>
        <end position="158"/>
    </location>
</feature>
<keyword evidence="1" id="KW-1133">Transmembrane helix</keyword>
<evidence type="ECO:0000256" key="1">
    <source>
        <dbReference type="SAM" id="Phobius"/>
    </source>
</evidence>
<evidence type="ECO:0000313" key="4">
    <source>
        <dbReference type="Proteomes" id="UP000050761"/>
    </source>
</evidence>